<gene>
    <name evidence="1" type="ORF">PFISCL1PPCAC_11920</name>
</gene>
<proteinExistence type="predicted"/>
<evidence type="ECO:0000313" key="2">
    <source>
        <dbReference type="Proteomes" id="UP001432322"/>
    </source>
</evidence>
<dbReference type="Proteomes" id="UP001432322">
    <property type="component" value="Unassembled WGS sequence"/>
</dbReference>
<comment type="caution">
    <text evidence="1">The sequence shown here is derived from an EMBL/GenBank/DDBJ whole genome shotgun (WGS) entry which is preliminary data.</text>
</comment>
<dbReference type="EMBL" id="BTSY01000003">
    <property type="protein sequence ID" value="GMT20623.1"/>
    <property type="molecule type" value="Genomic_DNA"/>
</dbReference>
<name>A0AAV5VQL3_9BILA</name>
<reference evidence="1" key="1">
    <citation type="submission" date="2023-10" db="EMBL/GenBank/DDBJ databases">
        <title>Genome assembly of Pristionchus species.</title>
        <authorList>
            <person name="Yoshida K."/>
            <person name="Sommer R.J."/>
        </authorList>
    </citation>
    <scope>NUCLEOTIDE SEQUENCE</scope>
    <source>
        <strain evidence="1">RS5133</strain>
    </source>
</reference>
<protein>
    <submittedName>
        <fullName evidence="1">Uncharacterized protein</fullName>
    </submittedName>
</protein>
<feature type="non-terminal residue" evidence="1">
    <location>
        <position position="89"/>
    </location>
</feature>
<organism evidence="1 2">
    <name type="scientific">Pristionchus fissidentatus</name>
    <dbReference type="NCBI Taxonomy" id="1538716"/>
    <lineage>
        <taxon>Eukaryota</taxon>
        <taxon>Metazoa</taxon>
        <taxon>Ecdysozoa</taxon>
        <taxon>Nematoda</taxon>
        <taxon>Chromadorea</taxon>
        <taxon>Rhabditida</taxon>
        <taxon>Rhabditina</taxon>
        <taxon>Diplogasteromorpha</taxon>
        <taxon>Diplogasteroidea</taxon>
        <taxon>Neodiplogasteridae</taxon>
        <taxon>Pristionchus</taxon>
    </lineage>
</organism>
<dbReference type="AlphaFoldDB" id="A0AAV5VQL3"/>
<accession>A0AAV5VQL3</accession>
<sequence>LISETMESLHEHGRIFHAAIGNRYFKVSNKRPIQPFRCLFWFPALQMLYVDHQRYHAILYIEVQVVQNSFPGPSLEPCDPIASSGKVGA</sequence>
<evidence type="ECO:0000313" key="1">
    <source>
        <dbReference type="EMBL" id="GMT20623.1"/>
    </source>
</evidence>
<feature type="non-terminal residue" evidence="1">
    <location>
        <position position="1"/>
    </location>
</feature>
<keyword evidence="2" id="KW-1185">Reference proteome</keyword>